<name>C4GGJ4_9NEIS</name>
<comment type="caution">
    <text evidence="1">The sequence shown here is derived from an EMBL/GenBank/DDBJ whole genome shotgun (WGS) entry which is preliminary data.</text>
</comment>
<organism evidence="1 2">
    <name type="scientific">Kingella oralis ATCC 51147</name>
    <dbReference type="NCBI Taxonomy" id="629741"/>
    <lineage>
        <taxon>Bacteria</taxon>
        <taxon>Pseudomonadati</taxon>
        <taxon>Pseudomonadota</taxon>
        <taxon>Betaproteobacteria</taxon>
        <taxon>Neisseriales</taxon>
        <taxon>Neisseriaceae</taxon>
        <taxon>Kingella</taxon>
    </lineage>
</organism>
<dbReference type="HOGENOM" id="CLU_3217404_0_0_4"/>
<protein>
    <submittedName>
        <fullName evidence="1">Uncharacterized protein</fullName>
    </submittedName>
</protein>
<keyword evidence="2" id="KW-1185">Reference proteome</keyword>
<evidence type="ECO:0000313" key="2">
    <source>
        <dbReference type="Proteomes" id="UP000003009"/>
    </source>
</evidence>
<gene>
    <name evidence="1" type="ORF">GCWU000324_01262</name>
</gene>
<proteinExistence type="predicted"/>
<dbReference type="AlphaFoldDB" id="C4GGJ4"/>
<reference evidence="1" key="1">
    <citation type="submission" date="2009-04" db="EMBL/GenBank/DDBJ databases">
        <authorList>
            <person name="Weinstock G."/>
            <person name="Sodergren E."/>
            <person name="Clifton S."/>
            <person name="Fulton L."/>
            <person name="Fulton B."/>
            <person name="Courtney L."/>
            <person name="Fronick C."/>
            <person name="Harrison M."/>
            <person name="Strong C."/>
            <person name="Farmer C."/>
            <person name="Delahaunty K."/>
            <person name="Markovic C."/>
            <person name="Hall O."/>
            <person name="Minx P."/>
            <person name="Tomlinson C."/>
            <person name="Mitreva M."/>
            <person name="Nelson J."/>
            <person name="Hou S."/>
            <person name="Wollam A."/>
            <person name="Pepin K.H."/>
            <person name="Johnson M."/>
            <person name="Bhonagiri V."/>
            <person name="Nash W.E."/>
            <person name="Warren W."/>
            <person name="Chinwalla A."/>
            <person name="Mardis E.R."/>
            <person name="Wilson R.K."/>
        </authorList>
    </citation>
    <scope>NUCLEOTIDE SEQUENCE [LARGE SCALE GENOMIC DNA]</scope>
    <source>
        <strain evidence="1">ATCC 51147</strain>
    </source>
</reference>
<dbReference type="EMBL" id="ACJW02000002">
    <property type="protein sequence ID" value="EEP69349.1"/>
    <property type="molecule type" value="Genomic_DNA"/>
</dbReference>
<dbReference type="Proteomes" id="UP000003009">
    <property type="component" value="Unassembled WGS sequence"/>
</dbReference>
<sequence>MTVSGCLCRLQNRQPMARRRLADILETSHTLFNQPFGGEPPLHF</sequence>
<accession>C4GGJ4</accession>
<evidence type="ECO:0000313" key="1">
    <source>
        <dbReference type="EMBL" id="EEP69349.1"/>
    </source>
</evidence>